<evidence type="ECO:0000313" key="4">
    <source>
        <dbReference type="WBParaSite" id="ECPE_0001786901-mRNA-1"/>
    </source>
</evidence>
<dbReference type="PROSITE" id="PS50146">
    <property type="entry name" value="DAGK"/>
    <property type="match status" value="1"/>
</dbReference>
<dbReference type="Gene3D" id="3.40.50.10330">
    <property type="entry name" value="Probable inorganic polyphosphate/atp-NAD kinase, domain 1"/>
    <property type="match status" value="1"/>
</dbReference>
<organism evidence="4">
    <name type="scientific">Echinostoma caproni</name>
    <dbReference type="NCBI Taxonomy" id="27848"/>
    <lineage>
        <taxon>Eukaryota</taxon>
        <taxon>Metazoa</taxon>
        <taxon>Spiralia</taxon>
        <taxon>Lophotrochozoa</taxon>
        <taxon>Platyhelminthes</taxon>
        <taxon>Trematoda</taxon>
        <taxon>Digenea</taxon>
        <taxon>Plagiorchiida</taxon>
        <taxon>Echinostomata</taxon>
        <taxon>Echinostomatoidea</taxon>
        <taxon>Echinostomatidae</taxon>
        <taxon>Echinostoma</taxon>
    </lineage>
</organism>
<dbReference type="Pfam" id="PF00781">
    <property type="entry name" value="DAGK_cat"/>
    <property type="match status" value="1"/>
</dbReference>
<evidence type="ECO:0000259" key="1">
    <source>
        <dbReference type="PROSITE" id="PS50146"/>
    </source>
</evidence>
<protein>
    <submittedName>
        <fullName evidence="4">DAGKc domain-containing protein</fullName>
    </submittedName>
</protein>
<gene>
    <name evidence="2" type="ORF">ECPE_LOCUS17824</name>
</gene>
<dbReference type="EMBL" id="UZAN01071941">
    <property type="protein sequence ID" value="VDP95144.1"/>
    <property type="molecule type" value="Genomic_DNA"/>
</dbReference>
<reference evidence="2 3" key="2">
    <citation type="submission" date="2018-11" db="EMBL/GenBank/DDBJ databases">
        <authorList>
            <consortium name="Pathogen Informatics"/>
        </authorList>
    </citation>
    <scope>NUCLEOTIDE SEQUENCE [LARGE SCALE GENOMIC DNA]</scope>
    <source>
        <strain evidence="2 3">Egypt</strain>
    </source>
</reference>
<evidence type="ECO:0000313" key="2">
    <source>
        <dbReference type="EMBL" id="VDP95144.1"/>
    </source>
</evidence>
<reference evidence="4" key="1">
    <citation type="submission" date="2016-06" db="UniProtKB">
        <authorList>
            <consortium name="WormBaseParasite"/>
        </authorList>
    </citation>
    <scope>IDENTIFICATION</scope>
</reference>
<dbReference type="PANTHER" id="PTHR12358">
    <property type="entry name" value="SPHINGOSINE KINASE"/>
    <property type="match status" value="1"/>
</dbReference>
<dbReference type="InterPro" id="IPR016064">
    <property type="entry name" value="NAD/diacylglycerol_kinase_sf"/>
</dbReference>
<evidence type="ECO:0000313" key="3">
    <source>
        <dbReference type="Proteomes" id="UP000272942"/>
    </source>
</evidence>
<name>A0A183BF39_9TREM</name>
<dbReference type="PANTHER" id="PTHR12358:SF54">
    <property type="entry name" value="SPHINGOSINE KINASE RELATED PROTEIN"/>
    <property type="match status" value="1"/>
</dbReference>
<dbReference type="AlphaFoldDB" id="A0A183BF39"/>
<dbReference type="WBParaSite" id="ECPE_0001786901-mRNA-1">
    <property type="protein sequence ID" value="ECPE_0001786901-mRNA-1"/>
    <property type="gene ID" value="ECPE_0001786901"/>
</dbReference>
<proteinExistence type="predicted"/>
<accession>A0A183BF39</accession>
<dbReference type="GO" id="GO:0016301">
    <property type="term" value="F:kinase activity"/>
    <property type="evidence" value="ECO:0007669"/>
    <property type="project" value="InterPro"/>
</dbReference>
<dbReference type="InterPro" id="IPR050187">
    <property type="entry name" value="Lipid_Phosphate_FormReg"/>
</dbReference>
<feature type="domain" description="DAGKc" evidence="1">
    <location>
        <begin position="47"/>
        <end position="166"/>
    </location>
</feature>
<dbReference type="InterPro" id="IPR001206">
    <property type="entry name" value="Diacylglycerol_kinase_cat_dom"/>
</dbReference>
<dbReference type="SUPFAM" id="SSF111331">
    <property type="entry name" value="NAD kinase/diacylglycerol kinase-like"/>
    <property type="match status" value="1"/>
</dbReference>
<dbReference type="OrthoDB" id="9979394at2759"/>
<keyword evidence="3" id="KW-1185">Reference proteome</keyword>
<dbReference type="InterPro" id="IPR017438">
    <property type="entry name" value="ATP-NAD_kinase_N"/>
</dbReference>
<dbReference type="Proteomes" id="UP000272942">
    <property type="component" value="Unassembled WGS sequence"/>
</dbReference>
<sequence>MRTKNTGVLFTLIVLLINFLFVSENILRRRFCNSVKPKGLELVPPTAQLRRLTVFLNPFARHGSLLKEFEKNVAPLLQLSGLDVQMVYTDNDFETKDFVRVLDPQSTDGILVASDDHVLQKVVTALLERPELTTGPRLIPVGIVPVGVWNTFASTVTRPRDQPRYG</sequence>